<dbReference type="EMBL" id="CABFOC020000035">
    <property type="protein sequence ID" value="CAH0048986.1"/>
    <property type="molecule type" value="Genomic_DNA"/>
</dbReference>
<sequence>MRFNLARFVHKRVVFSNGDIGVSSQLEEFLRGDISLFDNLNPYCAIRSATFFVWPRPISTAGGTWLEQSLHPPPRSKVSILPSQICRSIQVMVSLQCLTLELRHLHPEQVERFCQEIQNVRISVPYLRVCGTLPIIKNTLKQCSRLEALHVSSVVRSDTFNNVMAEVESPEEIQRLAIVLAVDLHTTVVRVPSLSSDLISNITHKFENLTELILHEATLDYEPFAFIHPTGEVLRLAFLIAFVRAIGELQSLRNLKRLAITIWRKVVRSLYPTVPLDRMNRKNHKFYKSCISTIGSEMPWLDQIAILTEFPIYWDGHRRDADDIQVRRKSLHDNHDSFPATVTKGY</sequence>
<name>A0A9N9Z4P3_9HYPO</name>
<reference evidence="1" key="1">
    <citation type="submission" date="2021-10" db="EMBL/GenBank/DDBJ databases">
        <authorList>
            <person name="Piombo E."/>
        </authorList>
    </citation>
    <scope>NUCLEOTIDE SEQUENCE</scope>
</reference>
<gene>
    <name evidence="1" type="ORF">CSOL1703_00000936</name>
</gene>
<comment type="caution">
    <text evidence="1">The sequence shown here is derived from an EMBL/GenBank/DDBJ whole genome shotgun (WGS) entry which is preliminary data.</text>
</comment>
<dbReference type="OrthoDB" id="5145158at2759"/>
<dbReference type="Proteomes" id="UP000775872">
    <property type="component" value="Unassembled WGS sequence"/>
</dbReference>
<evidence type="ECO:0000313" key="1">
    <source>
        <dbReference type="EMBL" id="CAH0048986.1"/>
    </source>
</evidence>
<protein>
    <submittedName>
        <fullName evidence="1">Uncharacterized protein</fullName>
    </submittedName>
</protein>
<proteinExistence type="predicted"/>
<dbReference type="InterPro" id="IPR032675">
    <property type="entry name" value="LRR_dom_sf"/>
</dbReference>
<dbReference type="SUPFAM" id="SSF52047">
    <property type="entry name" value="RNI-like"/>
    <property type="match status" value="1"/>
</dbReference>
<accession>A0A9N9Z4P3</accession>
<keyword evidence="2" id="KW-1185">Reference proteome</keyword>
<evidence type="ECO:0000313" key="2">
    <source>
        <dbReference type="Proteomes" id="UP000775872"/>
    </source>
</evidence>
<organism evidence="1 2">
    <name type="scientific">Clonostachys solani</name>
    <dbReference type="NCBI Taxonomy" id="160281"/>
    <lineage>
        <taxon>Eukaryota</taxon>
        <taxon>Fungi</taxon>
        <taxon>Dikarya</taxon>
        <taxon>Ascomycota</taxon>
        <taxon>Pezizomycotina</taxon>
        <taxon>Sordariomycetes</taxon>
        <taxon>Hypocreomycetidae</taxon>
        <taxon>Hypocreales</taxon>
        <taxon>Bionectriaceae</taxon>
        <taxon>Clonostachys</taxon>
    </lineage>
</organism>
<dbReference type="Gene3D" id="3.80.10.10">
    <property type="entry name" value="Ribonuclease Inhibitor"/>
    <property type="match status" value="1"/>
</dbReference>
<dbReference type="AlphaFoldDB" id="A0A9N9Z4P3"/>